<accession>A0ABR2K284</accession>
<sequence length="618" mass="72284">MIKDKNNIIKECTETEELTVSKTDIIEPEQLHQSELIQELQAYLFEISLENIQITIQYIINSIFVMNTERIEQLARNIFFAARFRSMKIELLSDLISELVLNSTKKPLLRKLPQILMNLFFTKAFHDEYSYKETWRFFFLYQLLKRKIYLEKDIISEIRKFYSNYSISKNEDQVGLFKIMCAWFAPEIEQQAPDLFAFFTTHSIFTEEEQSEKNTENPNNITEGNNTENNNIMNHNFTNSNINVKNNFDNQQNRHDIDDDNDVLENKDNIAYGSDIISDDNDKNTDIDKNEINNNKNIKNRKPHNDLMNNKNINYDDDFKVNYNYNNTNISNNDENDHSEGEEDNQEFFQNVANNQDNNDNLQYQPENAFDIETESESEPQLFIFQGNGENETRVFDVLASQGYTLDVLKANNWNFYHQCRESGYTIDPLVQCLLNDDDDELQRLSSEPDFDIETMIEPSLFSRSTILQDSTSPICFAAAVGSVKCFRFLLLNNANLEYETWNEHPTTISSFAVSGGSNEIVRLLNQKGKSFNEAIFVAVQYHRTDIFNWLFQLLNVDIEIKNIRYGTLLHRAAKSNNVELSLFCMEHRCDVNKPVVNSFNNIIFFYMIFLLTIGHPL</sequence>
<evidence type="ECO:0000313" key="2">
    <source>
        <dbReference type="EMBL" id="KAK8885199.1"/>
    </source>
</evidence>
<dbReference type="EMBL" id="JAPFFF010000008">
    <property type="protein sequence ID" value="KAK8885199.1"/>
    <property type="molecule type" value="Genomic_DNA"/>
</dbReference>
<dbReference type="PANTHER" id="PTHR24159">
    <property type="match status" value="1"/>
</dbReference>
<dbReference type="Gene3D" id="1.25.40.20">
    <property type="entry name" value="Ankyrin repeat-containing domain"/>
    <property type="match status" value="1"/>
</dbReference>
<dbReference type="SUPFAM" id="SSF48403">
    <property type="entry name" value="Ankyrin repeat"/>
    <property type="match status" value="1"/>
</dbReference>
<gene>
    <name evidence="2" type="ORF">M9Y10_044328</name>
</gene>
<feature type="compositionally biased region" description="Low complexity" evidence="1">
    <location>
        <begin position="216"/>
        <end position="234"/>
    </location>
</feature>
<comment type="caution">
    <text evidence="2">The sequence shown here is derived from an EMBL/GenBank/DDBJ whole genome shotgun (WGS) entry which is preliminary data.</text>
</comment>
<keyword evidence="3" id="KW-1185">Reference proteome</keyword>
<dbReference type="PANTHER" id="PTHR24159:SF5">
    <property type="entry name" value="ANK_REP_REGION DOMAIN-CONTAINING PROTEIN"/>
    <property type="match status" value="1"/>
</dbReference>
<evidence type="ECO:0000256" key="1">
    <source>
        <dbReference type="SAM" id="MobiDB-lite"/>
    </source>
</evidence>
<reference evidence="2 3" key="1">
    <citation type="submission" date="2024-04" db="EMBL/GenBank/DDBJ databases">
        <title>Tritrichomonas musculus Genome.</title>
        <authorList>
            <person name="Alves-Ferreira E."/>
            <person name="Grigg M."/>
            <person name="Lorenzi H."/>
            <person name="Galac M."/>
        </authorList>
    </citation>
    <scope>NUCLEOTIDE SEQUENCE [LARGE SCALE GENOMIC DNA]</scope>
    <source>
        <strain evidence="2 3">EAF2021</strain>
    </source>
</reference>
<evidence type="ECO:0000313" key="3">
    <source>
        <dbReference type="Proteomes" id="UP001470230"/>
    </source>
</evidence>
<name>A0ABR2K284_9EUKA</name>
<dbReference type="InterPro" id="IPR036770">
    <property type="entry name" value="Ankyrin_rpt-contain_sf"/>
</dbReference>
<proteinExistence type="predicted"/>
<dbReference type="InterPro" id="IPR002110">
    <property type="entry name" value="Ankyrin_rpt"/>
</dbReference>
<organism evidence="2 3">
    <name type="scientific">Tritrichomonas musculus</name>
    <dbReference type="NCBI Taxonomy" id="1915356"/>
    <lineage>
        <taxon>Eukaryota</taxon>
        <taxon>Metamonada</taxon>
        <taxon>Parabasalia</taxon>
        <taxon>Tritrichomonadida</taxon>
        <taxon>Tritrichomonadidae</taxon>
        <taxon>Tritrichomonas</taxon>
    </lineage>
</organism>
<dbReference type="SMART" id="SM00248">
    <property type="entry name" value="ANK"/>
    <property type="match status" value="3"/>
</dbReference>
<dbReference type="Proteomes" id="UP001470230">
    <property type="component" value="Unassembled WGS sequence"/>
</dbReference>
<feature type="region of interest" description="Disordered" evidence="1">
    <location>
        <begin position="207"/>
        <end position="234"/>
    </location>
</feature>
<protein>
    <recommendedName>
        <fullName evidence="4">Ankyrin repeat-containing protein</fullName>
    </recommendedName>
</protein>
<evidence type="ECO:0008006" key="4">
    <source>
        <dbReference type="Google" id="ProtNLM"/>
    </source>
</evidence>